<reference evidence="2" key="1">
    <citation type="submission" date="2023-06" db="EMBL/GenBank/DDBJ databases">
        <authorList>
            <consortium name="Lawrence Berkeley National Laboratory"/>
            <person name="Ahrendt S."/>
            <person name="Sahu N."/>
            <person name="Indic B."/>
            <person name="Wong-Bajracharya J."/>
            <person name="Merenyi Z."/>
            <person name="Ke H.-M."/>
            <person name="Monk M."/>
            <person name="Kocsube S."/>
            <person name="Drula E."/>
            <person name="Lipzen A."/>
            <person name="Balint B."/>
            <person name="Henrissat B."/>
            <person name="Andreopoulos B."/>
            <person name="Martin F.M."/>
            <person name="Harder C.B."/>
            <person name="Rigling D."/>
            <person name="Ford K.L."/>
            <person name="Foster G.D."/>
            <person name="Pangilinan J."/>
            <person name="Papanicolaou A."/>
            <person name="Barry K."/>
            <person name="LaButti K."/>
            <person name="Viragh M."/>
            <person name="Koriabine M."/>
            <person name="Yan M."/>
            <person name="Riley R."/>
            <person name="Champramary S."/>
            <person name="Plett K.L."/>
            <person name="Tsai I.J."/>
            <person name="Slot J."/>
            <person name="Sipos G."/>
            <person name="Plett J."/>
            <person name="Nagy L.G."/>
            <person name="Grigoriev I.V."/>
        </authorList>
    </citation>
    <scope>NUCLEOTIDE SEQUENCE</scope>
    <source>
        <strain evidence="2">ICMP 16352</strain>
    </source>
</reference>
<gene>
    <name evidence="2" type="ORF">IW261DRAFT_1521088</name>
</gene>
<dbReference type="GO" id="GO:0007166">
    <property type="term" value="P:cell surface receptor signaling pathway"/>
    <property type="evidence" value="ECO:0007669"/>
    <property type="project" value="InterPro"/>
</dbReference>
<evidence type="ECO:0000313" key="3">
    <source>
        <dbReference type="Proteomes" id="UP001175227"/>
    </source>
</evidence>
<dbReference type="EMBL" id="JAUEPR010000081">
    <property type="protein sequence ID" value="KAK0466639.1"/>
    <property type="molecule type" value="Genomic_DNA"/>
</dbReference>
<comment type="caution">
    <text evidence="2">The sequence shown here is derived from an EMBL/GenBank/DDBJ whole genome shotgun (WGS) entry which is preliminary data.</text>
</comment>
<protein>
    <submittedName>
        <fullName evidence="2">Uncharacterized protein</fullName>
    </submittedName>
</protein>
<sequence length="202" mass="22656">MSLPARTSRMLLYITADSGAPYVGSLAKVATAILDLLEAKGKNKKTTKELCDSIANTIVVVDTLIKMQRDTGEIHFKDVCLEMERYLDCISQELKDAQRKQRGIMGVFDAPEFKATIKTYGKRVHDLKVDFLLQVMGDCKLALNDISCQLQDLIAETQSMKDTASKEVRVIRTVIRQTAYYSALALCLFAFFVLFLTDDDNP</sequence>
<keyword evidence="1" id="KW-1133">Transmembrane helix</keyword>
<keyword evidence="1" id="KW-0472">Membrane</keyword>
<keyword evidence="3" id="KW-1185">Reference proteome</keyword>
<proteinExistence type="predicted"/>
<dbReference type="AlphaFoldDB" id="A0AA39NJE3"/>
<dbReference type="Proteomes" id="UP001175227">
    <property type="component" value="Unassembled WGS sequence"/>
</dbReference>
<accession>A0AA39NJE3</accession>
<keyword evidence="1" id="KW-0812">Transmembrane</keyword>
<dbReference type="InterPro" id="IPR036537">
    <property type="entry name" value="Adaptor_Cbl_N_dom_sf"/>
</dbReference>
<name>A0AA39NJE3_9AGAR</name>
<evidence type="ECO:0000256" key="1">
    <source>
        <dbReference type="SAM" id="Phobius"/>
    </source>
</evidence>
<organism evidence="2 3">
    <name type="scientific">Armillaria novae-zelandiae</name>
    <dbReference type="NCBI Taxonomy" id="153914"/>
    <lineage>
        <taxon>Eukaryota</taxon>
        <taxon>Fungi</taxon>
        <taxon>Dikarya</taxon>
        <taxon>Basidiomycota</taxon>
        <taxon>Agaricomycotina</taxon>
        <taxon>Agaricomycetes</taxon>
        <taxon>Agaricomycetidae</taxon>
        <taxon>Agaricales</taxon>
        <taxon>Marasmiineae</taxon>
        <taxon>Physalacriaceae</taxon>
        <taxon>Armillaria</taxon>
    </lineage>
</organism>
<dbReference type="Gene3D" id="1.20.930.20">
    <property type="entry name" value="Adaptor protein Cbl, N-terminal domain"/>
    <property type="match status" value="1"/>
</dbReference>
<feature type="transmembrane region" description="Helical" evidence="1">
    <location>
        <begin position="179"/>
        <end position="197"/>
    </location>
</feature>
<evidence type="ECO:0000313" key="2">
    <source>
        <dbReference type="EMBL" id="KAK0466639.1"/>
    </source>
</evidence>